<evidence type="ECO:0000256" key="1">
    <source>
        <dbReference type="ARBA" id="ARBA00022452"/>
    </source>
</evidence>
<feature type="signal peptide" evidence="4">
    <location>
        <begin position="1"/>
        <end position="29"/>
    </location>
</feature>
<comment type="caution">
    <text evidence="7">The sequence shown here is derived from an EMBL/GenBank/DDBJ whole genome shotgun (WGS) entry which is preliminary data.</text>
</comment>
<evidence type="ECO:0000259" key="5">
    <source>
        <dbReference type="Pfam" id="PF03865"/>
    </source>
</evidence>
<evidence type="ECO:0000313" key="7">
    <source>
        <dbReference type="EMBL" id="KAB8063227.1"/>
    </source>
</evidence>
<dbReference type="GO" id="GO:0046819">
    <property type="term" value="P:protein secretion by the type V secretion system"/>
    <property type="evidence" value="ECO:0007669"/>
    <property type="project" value="TreeGrafter"/>
</dbReference>
<evidence type="ECO:0000256" key="3">
    <source>
        <dbReference type="ARBA" id="ARBA00023237"/>
    </source>
</evidence>
<name>A0A6I1I6X3_9BURK</name>
<keyword evidence="1" id="KW-0472">Membrane</keyword>
<feature type="chain" id="PRO_5026185630" evidence="4">
    <location>
        <begin position="30"/>
        <end position="566"/>
    </location>
</feature>
<feature type="domain" description="Polypeptide-transport-associated ShlB-type" evidence="6">
    <location>
        <begin position="76"/>
        <end position="150"/>
    </location>
</feature>
<dbReference type="InterPro" id="IPR013686">
    <property type="entry name" value="Polypept-transport_assoc_ShlB"/>
</dbReference>
<dbReference type="Proteomes" id="UP000468717">
    <property type="component" value="Unassembled WGS sequence"/>
</dbReference>
<dbReference type="InterPro" id="IPR005565">
    <property type="entry name" value="Hemolysn_activator_HlyB_C"/>
</dbReference>
<protein>
    <submittedName>
        <fullName evidence="7">ShlB/FhaC/HecB family hemolysin secretion/activation protein</fullName>
    </submittedName>
</protein>
<dbReference type="InterPro" id="IPR051544">
    <property type="entry name" value="TPS_OM_transporter"/>
</dbReference>
<keyword evidence="1" id="KW-1134">Transmembrane beta strand</keyword>
<dbReference type="PANTHER" id="PTHR34597">
    <property type="entry name" value="SLR1661 PROTEIN"/>
    <property type="match status" value="1"/>
</dbReference>
<evidence type="ECO:0000256" key="2">
    <source>
        <dbReference type="ARBA" id="ARBA00022692"/>
    </source>
</evidence>
<dbReference type="GO" id="GO:0098046">
    <property type="term" value="C:type V protein secretion system complex"/>
    <property type="evidence" value="ECO:0007669"/>
    <property type="project" value="TreeGrafter"/>
</dbReference>
<evidence type="ECO:0000313" key="8">
    <source>
        <dbReference type="Proteomes" id="UP000468717"/>
    </source>
</evidence>
<dbReference type="EMBL" id="WFLI01000024">
    <property type="protein sequence ID" value="KAB8063227.1"/>
    <property type="molecule type" value="Genomic_DNA"/>
</dbReference>
<dbReference type="Pfam" id="PF08479">
    <property type="entry name" value="POTRA_2"/>
    <property type="match status" value="1"/>
</dbReference>
<organism evidence="7 8">
    <name type="scientific">Janthinobacterium violaceinigrum</name>
    <dbReference type="NCBI Taxonomy" id="2654252"/>
    <lineage>
        <taxon>Bacteria</taxon>
        <taxon>Pseudomonadati</taxon>
        <taxon>Pseudomonadota</taxon>
        <taxon>Betaproteobacteria</taxon>
        <taxon>Burkholderiales</taxon>
        <taxon>Oxalobacteraceae</taxon>
        <taxon>Janthinobacterium</taxon>
    </lineage>
</organism>
<feature type="domain" description="Haemolysin activator HlyB C-terminal" evidence="5">
    <location>
        <begin position="213"/>
        <end position="526"/>
    </location>
</feature>
<dbReference type="Gene3D" id="3.10.20.310">
    <property type="entry name" value="membrane protein fhac"/>
    <property type="match status" value="1"/>
</dbReference>
<evidence type="ECO:0000259" key="6">
    <source>
        <dbReference type="Pfam" id="PF08479"/>
    </source>
</evidence>
<proteinExistence type="predicted"/>
<keyword evidence="2" id="KW-0812">Transmembrane</keyword>
<sequence>MTHSSIPRHLMQQPLLSLLLLAFAPLAAAQTTPVVPDAGTILRQLQPATPANTSPGAPALRIEQKEGAPLPASAPFSVTRIEIAGNSAFDTATLQALVADAQGTTVSLEQLGELAARITSYYRLNGYPLARAIVPAQTIRQGAVRIEVLEARYGQVGIDNRSDVSDALLHATLAPLQTGQTISQAELDRSLLLLSDVPNVAITATLKPGAEVGGSDLLVHAWSGPRVAGAAFLDNNGNRYTGRARLGATVYLYNPLHQGDVASASVLSSGKGMSYARLGYDLLLNGAGTRAGVALSALRYRLEGAMQPLHAHGTAQVASGWLRHPLLRSREANMSIQLQYDQVHLRDRIDASAMRSDRRLDNLSATLGGDVRDASLAGAITSWSVAATAGKLDISDPLARLNDAFSARSHGNYAKWNVNLSRLQNLDQRNAVYLAFAGQWADSNLDSSEKMSVGGPYTVRAYDVGAAAGDLGYFGSAEWRHELSASDAGQWQAVAFVDSARVTVNQQRWTPGPNSARLHGAGLGVNWAGGQQWNARAYVAKPIGSTPVLLASRSSARLWVELNRRF</sequence>
<dbReference type="GO" id="GO:0008320">
    <property type="term" value="F:protein transmembrane transporter activity"/>
    <property type="evidence" value="ECO:0007669"/>
    <property type="project" value="TreeGrafter"/>
</dbReference>
<gene>
    <name evidence="7" type="ORF">GCN75_19035</name>
</gene>
<keyword evidence="8" id="KW-1185">Reference proteome</keyword>
<evidence type="ECO:0000256" key="4">
    <source>
        <dbReference type="SAM" id="SignalP"/>
    </source>
</evidence>
<dbReference type="AlphaFoldDB" id="A0A6I1I6X3"/>
<dbReference type="Pfam" id="PF03865">
    <property type="entry name" value="ShlB"/>
    <property type="match status" value="1"/>
</dbReference>
<dbReference type="Gene3D" id="2.40.160.50">
    <property type="entry name" value="membrane protein fhac: a member of the omp85/tpsb transporter family"/>
    <property type="match status" value="1"/>
</dbReference>
<keyword evidence="3" id="KW-0998">Cell outer membrane</keyword>
<keyword evidence="4" id="KW-0732">Signal</keyword>
<dbReference type="PANTHER" id="PTHR34597:SF1">
    <property type="entry name" value="HEME_HEMOPEXIN TRANSPORTER PROTEIN HUXB"/>
    <property type="match status" value="1"/>
</dbReference>
<reference evidence="7 8" key="1">
    <citation type="submission" date="2019-10" db="EMBL/GenBank/DDBJ databases">
        <title>Three novel species isolated from a subtropical stream in China.</title>
        <authorList>
            <person name="Lu H."/>
        </authorList>
    </citation>
    <scope>NUCLEOTIDE SEQUENCE [LARGE SCALE GENOMIC DNA]</scope>
    <source>
        <strain evidence="7 8">FT13W</strain>
    </source>
</reference>
<accession>A0A6I1I6X3</accession>